<keyword evidence="4 6" id="KW-0547">Nucleotide-binding</keyword>
<dbReference type="InterPro" id="IPR027417">
    <property type="entry name" value="P-loop_NTPase"/>
</dbReference>
<sequence>MSLAPVIAIVGPSGVGKDSVMTALTARDPNIQPARRVITRPEGEEGEDFVRATVSEFDAMQDRGEFVLSWSAHGLNYGIPVAISQQRQHARAVLVNLSRNVLKKAEDAFGDFIVISLTADPKVLADRVADRGRETPADQAKRLARFVTLPEGLTRVVEINNDGPLDLTVDAILAQLEPVRG</sequence>
<dbReference type="UniPathway" id="UPA00087">
    <property type="reaction ID" value="UER00175"/>
</dbReference>
<dbReference type="Pfam" id="PF13238">
    <property type="entry name" value="AAA_18"/>
    <property type="match status" value="1"/>
</dbReference>
<evidence type="ECO:0000313" key="8">
    <source>
        <dbReference type="EMBL" id="RBW50780.1"/>
    </source>
</evidence>
<feature type="binding site" evidence="6">
    <location>
        <begin position="11"/>
        <end position="18"/>
    </location>
    <ligand>
        <name>ATP</name>
        <dbReference type="ChEBI" id="CHEBI:30616"/>
    </ligand>
</feature>
<comment type="function">
    <text evidence="6">Catalyzes the phosphorylation of ribose 1,5-bisphosphate to 5-phospho-D-ribosyl alpha-1-diphosphate (PRPP).</text>
</comment>
<comment type="catalytic activity">
    <reaction evidence="1 6">
        <text>alpha-D-ribose 1,5-bisphosphate + ATP = 5-phospho-alpha-D-ribose 1-diphosphate + ADP</text>
        <dbReference type="Rhea" id="RHEA:20109"/>
        <dbReference type="ChEBI" id="CHEBI:30616"/>
        <dbReference type="ChEBI" id="CHEBI:58017"/>
        <dbReference type="ChEBI" id="CHEBI:68688"/>
        <dbReference type="ChEBI" id="CHEBI:456216"/>
        <dbReference type="EC" id="2.7.4.23"/>
    </reaction>
</comment>
<gene>
    <name evidence="6" type="primary">phnN</name>
    <name evidence="8" type="ORF">DS909_19680</name>
</gene>
<organism evidence="8 9">
    <name type="scientific">Phaeobacter gallaeciensis</name>
    <dbReference type="NCBI Taxonomy" id="60890"/>
    <lineage>
        <taxon>Bacteria</taxon>
        <taxon>Pseudomonadati</taxon>
        <taxon>Pseudomonadota</taxon>
        <taxon>Alphaproteobacteria</taxon>
        <taxon>Rhodobacterales</taxon>
        <taxon>Roseobacteraceae</taxon>
        <taxon>Phaeobacter</taxon>
    </lineage>
</organism>
<evidence type="ECO:0000256" key="1">
    <source>
        <dbReference type="ARBA" id="ARBA00000373"/>
    </source>
</evidence>
<dbReference type="AlphaFoldDB" id="A0A366WLN0"/>
<dbReference type="EC" id="2.7.4.23" evidence="6"/>
<dbReference type="Proteomes" id="UP000252706">
    <property type="component" value="Unassembled WGS sequence"/>
</dbReference>
<dbReference type="GO" id="GO:0005524">
    <property type="term" value="F:ATP binding"/>
    <property type="evidence" value="ECO:0007669"/>
    <property type="project" value="UniProtKB-KW"/>
</dbReference>
<evidence type="ECO:0000259" key="7">
    <source>
        <dbReference type="SMART" id="SM00072"/>
    </source>
</evidence>
<dbReference type="Gene3D" id="3.40.50.300">
    <property type="entry name" value="P-loop containing nucleotide triphosphate hydrolases"/>
    <property type="match status" value="1"/>
</dbReference>
<evidence type="ECO:0000313" key="9">
    <source>
        <dbReference type="Proteomes" id="UP000252706"/>
    </source>
</evidence>
<dbReference type="OrthoDB" id="341217at2"/>
<evidence type="ECO:0000256" key="6">
    <source>
        <dbReference type="HAMAP-Rule" id="MF_00836"/>
    </source>
</evidence>
<dbReference type="HAMAP" id="MF_00836">
    <property type="entry name" value="PhnN"/>
    <property type="match status" value="1"/>
</dbReference>
<comment type="caution">
    <text evidence="8">The sequence shown here is derived from an EMBL/GenBank/DDBJ whole genome shotgun (WGS) entry which is preliminary data.</text>
</comment>
<reference evidence="8 9" key="1">
    <citation type="submission" date="2018-07" db="EMBL/GenBank/DDBJ databases">
        <title>Modular assembly of carbohydrate-degrading microbial communities in the ocean.</title>
        <authorList>
            <person name="Enke T.N."/>
            <person name="Datta M.S."/>
            <person name="Schwartzman J.A."/>
            <person name="Cermak N."/>
            <person name="Schmitz D.A."/>
            <person name="Barrere J."/>
            <person name="Cordero O.X."/>
        </authorList>
    </citation>
    <scope>NUCLEOTIDE SEQUENCE [LARGE SCALE GENOMIC DNA]</scope>
    <source>
        <strain evidence="8 9">C3M10</strain>
    </source>
</reference>
<evidence type="ECO:0000256" key="5">
    <source>
        <dbReference type="ARBA" id="ARBA00022840"/>
    </source>
</evidence>
<keyword evidence="5 6" id="KW-0067">ATP-binding</keyword>
<keyword evidence="3 6" id="KW-0808">Transferase</keyword>
<dbReference type="SMART" id="SM00072">
    <property type="entry name" value="GuKc"/>
    <property type="match status" value="1"/>
</dbReference>
<evidence type="ECO:0000256" key="2">
    <source>
        <dbReference type="ARBA" id="ARBA00005069"/>
    </source>
</evidence>
<evidence type="ECO:0000256" key="4">
    <source>
        <dbReference type="ARBA" id="ARBA00022741"/>
    </source>
</evidence>
<feature type="domain" description="Guanylate kinase/L-type calcium channel beta subunit" evidence="7">
    <location>
        <begin position="4"/>
        <end position="180"/>
    </location>
</feature>
<name>A0A366WLN0_9RHOB</name>
<dbReference type="GO" id="GO:0033863">
    <property type="term" value="F:ribose 1,5-bisphosphate phosphokinase activity"/>
    <property type="evidence" value="ECO:0007669"/>
    <property type="project" value="UniProtKB-UniRule"/>
</dbReference>
<dbReference type="SUPFAM" id="SSF52540">
    <property type="entry name" value="P-loop containing nucleoside triphosphate hydrolases"/>
    <property type="match status" value="1"/>
</dbReference>
<dbReference type="InterPro" id="IPR008145">
    <property type="entry name" value="GK/Ca_channel_bsu"/>
</dbReference>
<comment type="pathway">
    <text evidence="2 6">Metabolic intermediate biosynthesis; 5-phospho-alpha-D-ribose 1-diphosphate biosynthesis; 5-phospho-alpha-D-ribose 1-diphosphate from D-ribose 5-phosphate (route II): step 3/3.</text>
</comment>
<dbReference type="InterPro" id="IPR012699">
    <property type="entry name" value="PhnN"/>
</dbReference>
<dbReference type="RefSeq" id="WP_113825248.1">
    <property type="nucleotide sequence ID" value="NZ_QOCE01000047.1"/>
</dbReference>
<proteinExistence type="inferred from homology"/>
<evidence type="ECO:0000256" key="3">
    <source>
        <dbReference type="ARBA" id="ARBA00022679"/>
    </source>
</evidence>
<protein>
    <recommendedName>
        <fullName evidence="6">Ribose 1,5-bisphosphate phosphokinase PhnN</fullName>
        <ecNumber evidence="6">2.7.4.23</ecNumber>
    </recommendedName>
    <alternativeName>
        <fullName evidence="6">Ribose 1,5-bisphosphokinase</fullName>
    </alternativeName>
</protein>
<accession>A0A366WLN0</accession>
<keyword evidence="8" id="KW-0418">Kinase</keyword>
<dbReference type="EMBL" id="QOCE01000047">
    <property type="protein sequence ID" value="RBW50780.1"/>
    <property type="molecule type" value="Genomic_DNA"/>
</dbReference>
<dbReference type="GO" id="GO:0019634">
    <property type="term" value="P:organic phosphonate metabolic process"/>
    <property type="evidence" value="ECO:0007669"/>
    <property type="project" value="UniProtKB-UniRule"/>
</dbReference>
<dbReference type="GO" id="GO:0006015">
    <property type="term" value="P:5-phosphoribose 1-diphosphate biosynthetic process"/>
    <property type="evidence" value="ECO:0007669"/>
    <property type="project" value="UniProtKB-UniRule"/>
</dbReference>
<comment type="similarity">
    <text evidence="6">Belongs to the ribose 1,5-bisphosphokinase family.</text>
</comment>